<dbReference type="EMBL" id="PNBA02000001">
    <property type="protein sequence ID" value="KAG6436426.1"/>
    <property type="molecule type" value="Genomic_DNA"/>
</dbReference>
<evidence type="ECO:0000313" key="2">
    <source>
        <dbReference type="EMBL" id="KAG6436426.1"/>
    </source>
</evidence>
<evidence type="ECO:0008006" key="4">
    <source>
        <dbReference type="Google" id="ProtNLM"/>
    </source>
</evidence>
<keyword evidence="3" id="KW-1185">Reference proteome</keyword>
<evidence type="ECO:0000313" key="3">
    <source>
        <dbReference type="Proteomes" id="UP000298416"/>
    </source>
</evidence>
<gene>
    <name evidence="2" type="ORF">SASPL_101324</name>
</gene>
<feature type="compositionally biased region" description="Basic and acidic residues" evidence="1">
    <location>
        <begin position="18"/>
        <end position="30"/>
    </location>
</feature>
<dbReference type="Proteomes" id="UP000298416">
    <property type="component" value="Unassembled WGS sequence"/>
</dbReference>
<comment type="caution">
    <text evidence="2">The sequence shown here is derived from an EMBL/GenBank/DDBJ whole genome shotgun (WGS) entry which is preliminary data.</text>
</comment>
<proteinExistence type="predicted"/>
<protein>
    <recommendedName>
        <fullName evidence="4">Ubiquitin-like protease family profile domain-containing protein</fullName>
    </recommendedName>
</protein>
<organism evidence="2">
    <name type="scientific">Salvia splendens</name>
    <name type="common">Scarlet sage</name>
    <dbReference type="NCBI Taxonomy" id="180675"/>
    <lineage>
        <taxon>Eukaryota</taxon>
        <taxon>Viridiplantae</taxon>
        <taxon>Streptophyta</taxon>
        <taxon>Embryophyta</taxon>
        <taxon>Tracheophyta</taxon>
        <taxon>Spermatophyta</taxon>
        <taxon>Magnoliopsida</taxon>
        <taxon>eudicotyledons</taxon>
        <taxon>Gunneridae</taxon>
        <taxon>Pentapetalae</taxon>
        <taxon>asterids</taxon>
        <taxon>lamiids</taxon>
        <taxon>Lamiales</taxon>
        <taxon>Lamiaceae</taxon>
        <taxon>Nepetoideae</taxon>
        <taxon>Mentheae</taxon>
        <taxon>Salviinae</taxon>
        <taxon>Salvia</taxon>
        <taxon>Salvia subgen. Calosphace</taxon>
        <taxon>core Calosphace</taxon>
    </lineage>
</organism>
<reference evidence="2" key="2">
    <citation type="submission" date="2020-08" db="EMBL/GenBank/DDBJ databases">
        <title>Plant Genome Project.</title>
        <authorList>
            <person name="Zhang R.-G."/>
        </authorList>
    </citation>
    <scope>NUCLEOTIDE SEQUENCE</scope>
    <source>
        <strain evidence="2">Huo1</strain>
        <tissue evidence="2">Leaf</tissue>
    </source>
</reference>
<name>A0A8X8YUC5_SALSN</name>
<reference evidence="2" key="1">
    <citation type="submission" date="2018-01" db="EMBL/GenBank/DDBJ databases">
        <authorList>
            <person name="Mao J.F."/>
        </authorList>
    </citation>
    <scope>NUCLEOTIDE SEQUENCE</scope>
    <source>
        <strain evidence="2">Huo1</strain>
        <tissue evidence="2">Leaf</tissue>
    </source>
</reference>
<feature type="region of interest" description="Disordered" evidence="1">
    <location>
        <begin position="1"/>
        <end position="38"/>
    </location>
</feature>
<evidence type="ECO:0000256" key="1">
    <source>
        <dbReference type="SAM" id="MobiDB-lite"/>
    </source>
</evidence>
<sequence length="158" mass="18400">MVRQREAIEEPEIEEECERQSAEARSHTENEGGSGNNSDKDKGIEIWLPFVMKLLLYDLTAHKVEGFLQLDMTLWLKNCYGRMLRKAIPEHLEFKWKTEGITNDCGVFAMRHMETYMGTKVNDWKCALTNKPSKSFQLLRAKFLTAMVYSNENKFVIT</sequence>
<accession>A0A8X8YUC5</accession>
<dbReference type="AlphaFoldDB" id="A0A8X8YUC5"/>